<dbReference type="Proteomes" id="UP000032303">
    <property type="component" value="Chromosome 1"/>
</dbReference>
<name>A0A0C5WHU2_9GAMM</name>
<feature type="domain" description="GGDEF" evidence="4">
    <location>
        <begin position="163"/>
        <end position="296"/>
    </location>
</feature>
<dbReference type="FunFam" id="3.30.70.270:FF:000001">
    <property type="entry name" value="Diguanylate cyclase domain protein"/>
    <property type="match status" value="1"/>
</dbReference>
<dbReference type="GO" id="GO:0052621">
    <property type="term" value="F:diguanylate cyclase activity"/>
    <property type="evidence" value="ECO:0007669"/>
    <property type="project" value="UniProtKB-EC"/>
</dbReference>
<dbReference type="AlphaFoldDB" id="A0A0C5WHU2"/>
<dbReference type="SUPFAM" id="SSF55785">
    <property type="entry name" value="PYP-like sensor domain (PAS domain)"/>
    <property type="match status" value="1"/>
</dbReference>
<evidence type="ECO:0000259" key="4">
    <source>
        <dbReference type="PROSITE" id="PS50887"/>
    </source>
</evidence>
<dbReference type="OrthoDB" id="5800589at2"/>
<dbReference type="InterPro" id="IPR000014">
    <property type="entry name" value="PAS"/>
</dbReference>
<comment type="catalytic activity">
    <reaction evidence="3">
        <text>2 GTP = 3',3'-c-di-GMP + 2 diphosphate</text>
        <dbReference type="Rhea" id="RHEA:24898"/>
        <dbReference type="ChEBI" id="CHEBI:33019"/>
        <dbReference type="ChEBI" id="CHEBI:37565"/>
        <dbReference type="ChEBI" id="CHEBI:58805"/>
        <dbReference type="EC" id="2.7.7.65"/>
    </reaction>
</comment>
<dbReference type="PANTHER" id="PTHR45138">
    <property type="entry name" value="REGULATORY COMPONENTS OF SENSORY TRANSDUCTION SYSTEM"/>
    <property type="match status" value="1"/>
</dbReference>
<evidence type="ECO:0000313" key="5">
    <source>
        <dbReference type="EMBL" id="AJR05727.1"/>
    </source>
</evidence>
<protein>
    <recommendedName>
        <fullName evidence="2">diguanylate cyclase</fullName>
        <ecNumber evidence="2">2.7.7.65</ecNumber>
    </recommendedName>
</protein>
<evidence type="ECO:0000313" key="6">
    <source>
        <dbReference type="Proteomes" id="UP000032303"/>
    </source>
</evidence>
<dbReference type="PANTHER" id="PTHR45138:SF9">
    <property type="entry name" value="DIGUANYLATE CYCLASE DGCM-RELATED"/>
    <property type="match status" value="1"/>
</dbReference>
<dbReference type="InterPro" id="IPR029787">
    <property type="entry name" value="Nucleotide_cyclase"/>
</dbReference>
<comment type="cofactor">
    <cofactor evidence="1">
        <name>Mg(2+)</name>
        <dbReference type="ChEBI" id="CHEBI:18420"/>
    </cofactor>
</comment>
<dbReference type="NCBIfam" id="TIGR00254">
    <property type="entry name" value="GGDEF"/>
    <property type="match status" value="1"/>
</dbReference>
<dbReference type="HOGENOM" id="CLU_000445_11_4_6"/>
<organism evidence="5 6">
    <name type="scientific">Photobacterium gaetbulicola Gung47</name>
    <dbReference type="NCBI Taxonomy" id="658445"/>
    <lineage>
        <taxon>Bacteria</taxon>
        <taxon>Pseudomonadati</taxon>
        <taxon>Pseudomonadota</taxon>
        <taxon>Gammaproteobacteria</taxon>
        <taxon>Vibrionales</taxon>
        <taxon>Vibrionaceae</taxon>
        <taxon>Photobacterium</taxon>
    </lineage>
</organism>
<dbReference type="SUPFAM" id="SSF55073">
    <property type="entry name" value="Nucleotide cyclase"/>
    <property type="match status" value="1"/>
</dbReference>
<dbReference type="STRING" id="658445.H744_1c0702"/>
<evidence type="ECO:0000256" key="3">
    <source>
        <dbReference type="ARBA" id="ARBA00034247"/>
    </source>
</evidence>
<reference evidence="5 6" key="1">
    <citation type="submission" date="2013-05" db="EMBL/GenBank/DDBJ databases">
        <title>Complete genome sequence of the lipase-producing bacterium Photobacterium gaetbulicola Gung47.</title>
        <authorList>
            <person name="Kim Y.-O."/>
        </authorList>
    </citation>
    <scope>NUCLEOTIDE SEQUENCE [LARGE SCALE GENOMIC DNA]</scope>
    <source>
        <strain evidence="5 6">Gung47</strain>
    </source>
</reference>
<dbReference type="NCBIfam" id="TIGR00229">
    <property type="entry name" value="sensory_box"/>
    <property type="match status" value="1"/>
</dbReference>
<dbReference type="PATRIC" id="fig|658445.3.peg.764"/>
<dbReference type="PROSITE" id="PS50887">
    <property type="entry name" value="GGDEF"/>
    <property type="match status" value="1"/>
</dbReference>
<dbReference type="InterPro" id="IPR050469">
    <property type="entry name" value="Diguanylate_Cyclase"/>
</dbReference>
<dbReference type="Gene3D" id="3.30.70.270">
    <property type="match status" value="1"/>
</dbReference>
<dbReference type="EMBL" id="CP005973">
    <property type="protein sequence ID" value="AJR05727.1"/>
    <property type="molecule type" value="Genomic_DNA"/>
</dbReference>
<evidence type="ECO:0000256" key="2">
    <source>
        <dbReference type="ARBA" id="ARBA00012528"/>
    </source>
</evidence>
<sequence length="306" mass="34342">MIEFPQIQLDPDNTFASDFGILIHDEFKVLHVDQNLCNIIGLSKIPAKLSLPNLLSLLVDVNPEQALAHHHRLIKGVERPRVQTFKVTKPSGKVAHVLVAESIVQWEGEIAIQLAIIDITEKYNDFYQLEQQASVDSLSGLTNRNRFEIILSNEIAKAQRHSYPISCLYIDIDDFKLINDTYGHQTGDDVIRIFSQCCKSSIRQSDFIGRWGGEEFIILLPHTSHEFALLLAERLRWRVSQLDVSTADSTVNFTISIGVNTLLGDMTSPTLALHQADQALTFAKRHGKNQVASFEEITTPTGKSPD</sequence>
<dbReference type="InterPro" id="IPR000160">
    <property type="entry name" value="GGDEF_dom"/>
</dbReference>
<keyword evidence="6" id="KW-1185">Reference proteome</keyword>
<gene>
    <name evidence="5" type="ORF">H744_1c0702</name>
</gene>
<dbReference type="InterPro" id="IPR035965">
    <property type="entry name" value="PAS-like_dom_sf"/>
</dbReference>
<dbReference type="SMART" id="SM00267">
    <property type="entry name" value="GGDEF"/>
    <property type="match status" value="1"/>
</dbReference>
<dbReference type="Pfam" id="PF00990">
    <property type="entry name" value="GGDEF"/>
    <property type="match status" value="1"/>
</dbReference>
<accession>A0A0C5WHU2</accession>
<proteinExistence type="predicted"/>
<dbReference type="InterPro" id="IPR043128">
    <property type="entry name" value="Rev_trsase/Diguanyl_cyclase"/>
</dbReference>
<dbReference type="KEGG" id="pgb:H744_1c0702"/>
<dbReference type="EC" id="2.7.7.65" evidence="2"/>
<evidence type="ECO:0000256" key="1">
    <source>
        <dbReference type="ARBA" id="ARBA00001946"/>
    </source>
</evidence>
<dbReference type="CDD" id="cd01949">
    <property type="entry name" value="GGDEF"/>
    <property type="match status" value="1"/>
</dbReference>